<dbReference type="GO" id="GO:0043683">
    <property type="term" value="P:type IV pilus assembly"/>
    <property type="evidence" value="ECO:0007669"/>
    <property type="project" value="InterPro"/>
</dbReference>
<feature type="transmembrane region" description="Helical" evidence="1">
    <location>
        <begin position="7"/>
        <end position="28"/>
    </location>
</feature>
<evidence type="ECO:0000256" key="1">
    <source>
        <dbReference type="SAM" id="Phobius"/>
    </source>
</evidence>
<keyword evidence="3" id="KW-1185">Reference proteome</keyword>
<dbReference type="InterPro" id="IPR012902">
    <property type="entry name" value="N_methyl_site"/>
</dbReference>
<reference evidence="2 3" key="1">
    <citation type="submission" date="2020-02" db="EMBL/GenBank/DDBJ databases">
        <authorList>
            <person name="Kim M.K."/>
        </authorList>
    </citation>
    <scope>NUCLEOTIDE SEQUENCE [LARGE SCALE GENOMIC DNA]</scope>
    <source>
        <strain evidence="2 3">17J57-3</strain>
    </source>
</reference>
<dbReference type="Proteomes" id="UP000482155">
    <property type="component" value="Unassembled WGS sequence"/>
</dbReference>
<accession>A0A6B3SHX5</accession>
<protein>
    <submittedName>
        <fullName evidence="2">Type IV pilin protein</fullName>
    </submittedName>
</protein>
<dbReference type="Pfam" id="PF16732">
    <property type="entry name" value="ComP_DUS"/>
    <property type="match status" value="1"/>
</dbReference>
<dbReference type="EMBL" id="JAAIVB010000012">
    <property type="protein sequence ID" value="NEX60288.1"/>
    <property type="molecule type" value="Genomic_DNA"/>
</dbReference>
<keyword evidence="1" id="KW-1133">Transmembrane helix</keyword>
<sequence length="129" mass="13732">MRADRRGFTLIELMVTVAIVGVLAAIAYPSYTSHFVKSNRAQAQAVLMEIAQKESTYVVDTRTYTNSLSTLGVTVPDKVLAQYTIEITAPTSTPPSYTATATPISTGRQVADGALSIDSSGAKSPSSKW</sequence>
<evidence type="ECO:0000313" key="2">
    <source>
        <dbReference type="EMBL" id="NEX60288.1"/>
    </source>
</evidence>
<name>A0A6B3SHX5_9BURK</name>
<proteinExistence type="predicted"/>
<dbReference type="Gene3D" id="3.30.700.10">
    <property type="entry name" value="Glycoprotein, Type 4 Pilin"/>
    <property type="match status" value="1"/>
</dbReference>
<keyword evidence="1" id="KW-0472">Membrane</keyword>
<gene>
    <name evidence="2" type="ORF">G3574_04280</name>
</gene>
<evidence type="ECO:0000313" key="3">
    <source>
        <dbReference type="Proteomes" id="UP000482155"/>
    </source>
</evidence>
<dbReference type="PANTHER" id="PTHR30093:SF47">
    <property type="entry name" value="TYPE IV PILUS NON-CORE MINOR PILIN PILE"/>
    <property type="match status" value="1"/>
</dbReference>
<keyword evidence="1" id="KW-0812">Transmembrane</keyword>
<dbReference type="NCBIfam" id="TIGR02532">
    <property type="entry name" value="IV_pilin_GFxxxE"/>
    <property type="match status" value="1"/>
</dbReference>
<dbReference type="Pfam" id="PF07963">
    <property type="entry name" value="N_methyl"/>
    <property type="match status" value="1"/>
</dbReference>
<dbReference type="InterPro" id="IPR031982">
    <property type="entry name" value="PilE-like"/>
</dbReference>
<dbReference type="InterPro" id="IPR045584">
    <property type="entry name" value="Pilin-like"/>
</dbReference>
<dbReference type="RefSeq" id="WP_163960788.1">
    <property type="nucleotide sequence ID" value="NZ_JAAIVB010000012.1"/>
</dbReference>
<dbReference type="PROSITE" id="PS00409">
    <property type="entry name" value="PROKAR_NTER_METHYL"/>
    <property type="match status" value="1"/>
</dbReference>
<dbReference type="PANTHER" id="PTHR30093">
    <property type="entry name" value="GENERAL SECRETION PATHWAY PROTEIN G"/>
    <property type="match status" value="1"/>
</dbReference>
<dbReference type="AlphaFoldDB" id="A0A6B3SHX5"/>
<comment type="caution">
    <text evidence="2">The sequence shown here is derived from an EMBL/GenBank/DDBJ whole genome shotgun (WGS) entry which is preliminary data.</text>
</comment>
<organism evidence="2 3">
    <name type="scientific">Noviherbaspirillum galbum</name>
    <dbReference type="NCBI Taxonomy" id="2709383"/>
    <lineage>
        <taxon>Bacteria</taxon>
        <taxon>Pseudomonadati</taxon>
        <taxon>Pseudomonadota</taxon>
        <taxon>Betaproteobacteria</taxon>
        <taxon>Burkholderiales</taxon>
        <taxon>Oxalobacteraceae</taxon>
        <taxon>Noviherbaspirillum</taxon>
    </lineage>
</organism>
<dbReference type="SUPFAM" id="SSF54523">
    <property type="entry name" value="Pili subunits"/>
    <property type="match status" value="1"/>
</dbReference>